<keyword evidence="9" id="KW-0611">Plant defense</keyword>
<dbReference type="InterPro" id="IPR042197">
    <property type="entry name" value="Apaf_helical"/>
</dbReference>
<keyword evidence="5" id="KW-0433">Leucine-rich repeat</keyword>
<organism evidence="13 14">
    <name type="scientific">Perilla frutescens var. hirtella</name>
    <name type="common">Perilla citriodora</name>
    <name type="synonym">Perilla setoyensis</name>
    <dbReference type="NCBI Taxonomy" id="608512"/>
    <lineage>
        <taxon>Eukaryota</taxon>
        <taxon>Viridiplantae</taxon>
        <taxon>Streptophyta</taxon>
        <taxon>Embryophyta</taxon>
        <taxon>Tracheophyta</taxon>
        <taxon>Spermatophyta</taxon>
        <taxon>Magnoliopsida</taxon>
        <taxon>eudicotyledons</taxon>
        <taxon>Gunneridae</taxon>
        <taxon>Pentapetalae</taxon>
        <taxon>asterids</taxon>
        <taxon>lamiids</taxon>
        <taxon>Lamiales</taxon>
        <taxon>Lamiaceae</taxon>
        <taxon>Nepetoideae</taxon>
        <taxon>Elsholtzieae</taxon>
        <taxon>Perilla</taxon>
    </lineage>
</organism>
<gene>
    <name evidence="13" type="ORF">C2S53_005935</name>
</gene>
<dbReference type="GO" id="GO:0043531">
    <property type="term" value="F:ADP binding"/>
    <property type="evidence" value="ECO:0007669"/>
    <property type="project" value="InterPro"/>
</dbReference>
<keyword evidence="14" id="KW-1185">Reference proteome</keyword>
<dbReference type="AlphaFoldDB" id="A0AAD4J1H4"/>
<dbReference type="Gene3D" id="1.10.10.10">
    <property type="entry name" value="Winged helix-like DNA-binding domain superfamily/Winged helix DNA-binding domain"/>
    <property type="match status" value="1"/>
</dbReference>
<evidence type="ECO:0008006" key="15">
    <source>
        <dbReference type="Google" id="ProtNLM"/>
    </source>
</evidence>
<comment type="caution">
    <text evidence="13">The sequence shown here is derived from an EMBL/GenBank/DDBJ whole genome shotgun (WGS) entry which is preliminary data.</text>
</comment>
<dbReference type="GO" id="GO:0005524">
    <property type="term" value="F:ATP binding"/>
    <property type="evidence" value="ECO:0007669"/>
    <property type="project" value="UniProtKB-KW"/>
</dbReference>
<dbReference type="Gene3D" id="1.20.5.4130">
    <property type="match status" value="1"/>
</dbReference>
<evidence type="ECO:0000256" key="4">
    <source>
        <dbReference type="ARBA" id="ARBA00022490"/>
    </source>
</evidence>
<keyword evidence="8" id="KW-0547">Nucleotide-binding</keyword>
<dbReference type="Gene3D" id="1.10.8.430">
    <property type="entry name" value="Helical domain of apoptotic protease-activating factors"/>
    <property type="match status" value="1"/>
</dbReference>
<evidence type="ECO:0000313" key="14">
    <source>
        <dbReference type="Proteomes" id="UP001190926"/>
    </source>
</evidence>
<name>A0AAD4J1H4_PERFH</name>
<dbReference type="EMBL" id="SDAM02000175">
    <property type="protein sequence ID" value="KAH6825448.1"/>
    <property type="molecule type" value="Genomic_DNA"/>
</dbReference>
<evidence type="ECO:0000256" key="7">
    <source>
        <dbReference type="ARBA" id="ARBA00022737"/>
    </source>
</evidence>
<sequence>MAAYGALASLMHTLHQIEHHPLPPIYLDKEQLESLTKNITFLQEFLETYPLTANSEERYRFESRIAGAAYMAEDIVESHVVDQIQDGNYGENIISVEFYRGLQRAIEDLDLIKKEAMEMKVKMGVRPQLQRNSSMAAAASSTVKNTGMVGFDDVLLEILDKLTGGKPECQIISIVGMGGIGKTTLARNTYMHPYIKEHFDICAWVTISQEFDAQRILKEVLRGAKLDIADSSEKNENEIGGDVSHKHLFGRRYLIIMDDMWSIEAWNKIKFFFPDCNNGSRIIVTTRLSHLARQLPNSCGIDMKFLDEDKSWDLFSEIVFEEEGCSPELEEIGKNIVRSCGGLPLSIVVIGGILASSGFEREYWEHIEENLNSILMNSENNEQCSKILEMSYNHLPVHLKPCFLYLGVYIEDDQIIVPGLVKLWTAEGFIKAVSEKTLEEVGEEYVKDLVDRNLIFVNNRHRVGIPQDTHSQRCLFIFEVEDSVQHALLSMPLARSLICRFGLLPSPHHRLLRIFYAELPFFECRYLENQLVNLRYVFVGNIPRNPISASPLHLLWNLQTLIIKGKFDEEGFTAPVEFWNMAYLRHVIVKTYLYLSDPPSLNLNREDEIVLANLQTLTNVRNFKCGQEVVKRIPNVKKLTVNVIELDVGCSDFDLSNLDQLHKLESFVCRCDFPVNIIFPHSLKKLSLDIAYYRNWEDMLEKIGSLPLLQKLIFRNGCFRTQTWETVEGQFPNLKVLKLRRCGNLSCWTSESSHFPRLERLVLDQLDLLNEIPSGIGEIQTLQSIVLKFCSQSLVISAKRMQEEQEELYGDEVALQVRVKLSPQAYEAMRDLAAPNFELHT</sequence>
<dbReference type="InterPro" id="IPR044974">
    <property type="entry name" value="Disease_R_plants"/>
</dbReference>
<evidence type="ECO:0000256" key="5">
    <source>
        <dbReference type="ARBA" id="ARBA00022614"/>
    </source>
</evidence>
<evidence type="ECO:0000256" key="6">
    <source>
        <dbReference type="ARBA" id="ARBA00022667"/>
    </source>
</evidence>
<evidence type="ECO:0000256" key="2">
    <source>
        <dbReference type="ARBA" id="ARBA00004496"/>
    </source>
</evidence>
<proteinExistence type="inferred from homology"/>
<evidence type="ECO:0000313" key="13">
    <source>
        <dbReference type="EMBL" id="KAH6825448.1"/>
    </source>
</evidence>
<dbReference type="GO" id="GO:0005737">
    <property type="term" value="C:cytoplasm"/>
    <property type="evidence" value="ECO:0007669"/>
    <property type="project" value="UniProtKB-SubCell"/>
</dbReference>
<evidence type="ECO:0000256" key="8">
    <source>
        <dbReference type="ARBA" id="ARBA00022741"/>
    </source>
</evidence>
<dbReference type="SUPFAM" id="SSF52540">
    <property type="entry name" value="P-loop containing nucleoside triphosphate hydrolases"/>
    <property type="match status" value="1"/>
</dbReference>
<evidence type="ECO:0000259" key="12">
    <source>
        <dbReference type="Pfam" id="PF23559"/>
    </source>
</evidence>
<dbReference type="SUPFAM" id="SSF52058">
    <property type="entry name" value="L domain-like"/>
    <property type="match status" value="1"/>
</dbReference>
<dbReference type="InterPro" id="IPR002182">
    <property type="entry name" value="NB-ARC"/>
</dbReference>
<feature type="domain" description="NB-ARC" evidence="11">
    <location>
        <begin position="156"/>
        <end position="323"/>
    </location>
</feature>
<dbReference type="InterPro" id="IPR058922">
    <property type="entry name" value="WHD_DRP"/>
</dbReference>
<dbReference type="GO" id="GO:0009626">
    <property type="term" value="P:plant-type hypersensitive response"/>
    <property type="evidence" value="ECO:0007669"/>
    <property type="project" value="UniProtKB-KW"/>
</dbReference>
<evidence type="ECO:0000259" key="11">
    <source>
        <dbReference type="Pfam" id="PF00931"/>
    </source>
</evidence>
<dbReference type="PANTHER" id="PTHR23155:SF1152">
    <property type="entry name" value="AAA+ ATPASE DOMAIN-CONTAINING PROTEIN"/>
    <property type="match status" value="1"/>
</dbReference>
<keyword evidence="4" id="KW-0963">Cytoplasm</keyword>
<keyword evidence="7" id="KW-0677">Repeat</keyword>
<comment type="function">
    <text evidence="1">Confers resistance to late blight (Phytophthora infestans) races carrying the avirulence gene Avr1. Resistance proteins guard the plant against pathogens that contain an appropriate avirulence protein via an indirect interaction with this avirulence protein. That triggers a defense system including the hypersensitive response, which restricts the pathogen growth.</text>
</comment>
<accession>A0AAD4J1H4</accession>
<dbReference type="InterPro" id="IPR032675">
    <property type="entry name" value="LRR_dom_sf"/>
</dbReference>
<evidence type="ECO:0000256" key="3">
    <source>
        <dbReference type="ARBA" id="ARBA00008894"/>
    </source>
</evidence>
<reference evidence="13 14" key="1">
    <citation type="journal article" date="2021" name="Nat. Commun.">
        <title>Incipient diploidization of the medicinal plant Perilla within 10,000 years.</title>
        <authorList>
            <person name="Zhang Y."/>
            <person name="Shen Q."/>
            <person name="Leng L."/>
            <person name="Zhang D."/>
            <person name="Chen S."/>
            <person name="Shi Y."/>
            <person name="Ning Z."/>
            <person name="Chen S."/>
        </authorList>
    </citation>
    <scope>NUCLEOTIDE SEQUENCE [LARGE SCALE GENOMIC DNA]</scope>
    <source>
        <strain evidence="14">cv. PC099</strain>
    </source>
</reference>
<dbReference type="Gene3D" id="3.40.50.300">
    <property type="entry name" value="P-loop containing nucleotide triphosphate hydrolases"/>
    <property type="match status" value="1"/>
</dbReference>
<keyword evidence="10" id="KW-0067">ATP-binding</keyword>
<keyword evidence="6" id="KW-0381">Hypersensitive response</keyword>
<evidence type="ECO:0000256" key="9">
    <source>
        <dbReference type="ARBA" id="ARBA00022821"/>
    </source>
</evidence>
<protein>
    <recommendedName>
        <fullName evidence="15">NB-ARC domain-containing protein</fullName>
    </recommendedName>
</protein>
<dbReference type="Pfam" id="PF00931">
    <property type="entry name" value="NB-ARC"/>
    <property type="match status" value="1"/>
</dbReference>
<evidence type="ECO:0000256" key="1">
    <source>
        <dbReference type="ARBA" id="ARBA00002074"/>
    </source>
</evidence>
<dbReference type="Pfam" id="PF23559">
    <property type="entry name" value="WHD_DRP"/>
    <property type="match status" value="1"/>
</dbReference>
<dbReference type="FunFam" id="3.40.50.300:FF:001091">
    <property type="entry name" value="Probable disease resistance protein At1g61300"/>
    <property type="match status" value="1"/>
</dbReference>
<feature type="domain" description="Disease resistance protein winged helix" evidence="12">
    <location>
        <begin position="411"/>
        <end position="456"/>
    </location>
</feature>
<dbReference type="GO" id="GO:0051607">
    <property type="term" value="P:defense response to virus"/>
    <property type="evidence" value="ECO:0007669"/>
    <property type="project" value="UniProtKB-ARBA"/>
</dbReference>
<dbReference type="PRINTS" id="PR00364">
    <property type="entry name" value="DISEASERSIST"/>
</dbReference>
<dbReference type="FunFam" id="1.10.8.430:FF:000003">
    <property type="entry name" value="Probable disease resistance protein At5g66910"/>
    <property type="match status" value="1"/>
</dbReference>
<dbReference type="Gene3D" id="3.80.10.10">
    <property type="entry name" value="Ribonuclease Inhibitor"/>
    <property type="match status" value="1"/>
</dbReference>
<comment type="similarity">
    <text evidence="3">Belongs to the disease resistance NB-LRR family.</text>
</comment>
<dbReference type="InterPro" id="IPR027417">
    <property type="entry name" value="P-loop_NTPase"/>
</dbReference>
<evidence type="ECO:0000256" key="10">
    <source>
        <dbReference type="ARBA" id="ARBA00022840"/>
    </source>
</evidence>
<dbReference type="FunFam" id="1.10.10.10:FF:000322">
    <property type="entry name" value="Probable disease resistance protein At1g63360"/>
    <property type="match status" value="1"/>
</dbReference>
<comment type="subcellular location">
    <subcellularLocation>
        <location evidence="2">Cytoplasm</location>
    </subcellularLocation>
</comment>
<dbReference type="InterPro" id="IPR036388">
    <property type="entry name" value="WH-like_DNA-bd_sf"/>
</dbReference>
<dbReference type="PANTHER" id="PTHR23155">
    <property type="entry name" value="DISEASE RESISTANCE PROTEIN RP"/>
    <property type="match status" value="1"/>
</dbReference>
<dbReference type="Proteomes" id="UP001190926">
    <property type="component" value="Unassembled WGS sequence"/>
</dbReference>